<reference evidence="11" key="1">
    <citation type="submission" date="2020-11" db="EMBL/GenBank/DDBJ databases">
        <authorList>
            <person name="Tran Van P."/>
        </authorList>
    </citation>
    <scope>NUCLEOTIDE SEQUENCE</scope>
</reference>
<dbReference type="GO" id="GO:0000139">
    <property type="term" value="C:Golgi membrane"/>
    <property type="evidence" value="ECO:0007669"/>
    <property type="project" value="UniProtKB-SubCell"/>
</dbReference>
<gene>
    <name evidence="11" type="ORF">OSB1V03_LOCUS177</name>
</gene>
<sequence>MAYNSGATHRSRNPNANPNPNHNQNPNQDNYPYGSYDGFDANSQQFSGPFYTPSSPYDPSGPQLFEDTSAQHFNQQNTYDPYMNSGNTFMPQMYGQNPSNAPNLFNQQLLLTAGQQLLANPMAAAAIDQYGQNLVNKGKSWVGSNVKYYFAVDTSYVFKKLLLLFFPFTHKDWSTHYNPNEAIAPRDDLNSPDLYIPTMAFVTYILVSGYILGIQNRFSPELLGIQASTAMAWLIIEVIIVLLSLYLSSISCSLGFFHAIAFGGYKYVCIVALLLVSMPFDKIGYYVMFAYCSLSLGFFLLRSLHIAMQANTQTGVPNDSRNGLYLAMILCLLQPIVMYFLTKNFVFA</sequence>
<dbReference type="GO" id="GO:0015031">
    <property type="term" value="P:protein transport"/>
    <property type="evidence" value="ECO:0007669"/>
    <property type="project" value="UniProtKB-KW"/>
</dbReference>
<comment type="similarity">
    <text evidence="1 9">Belongs to the YIF1 family.</text>
</comment>
<feature type="transmembrane region" description="Helical" evidence="9">
    <location>
        <begin position="194"/>
        <end position="213"/>
    </location>
</feature>
<keyword evidence="5 9" id="KW-0653">Protein transport</keyword>
<feature type="transmembrane region" description="Helical" evidence="9">
    <location>
        <begin position="322"/>
        <end position="341"/>
    </location>
</feature>
<feature type="region of interest" description="Disordered" evidence="10">
    <location>
        <begin position="1"/>
        <end position="66"/>
    </location>
</feature>
<dbReference type="PANTHER" id="PTHR14083">
    <property type="entry name" value="YIP1 INTERACTING FACTOR HOMOLOG YIF1 PROTEIN"/>
    <property type="match status" value="1"/>
</dbReference>
<dbReference type="GO" id="GO:0005789">
    <property type="term" value="C:endoplasmic reticulum membrane"/>
    <property type="evidence" value="ECO:0007669"/>
    <property type="project" value="UniProtKB-SubCell"/>
</dbReference>
<evidence type="ECO:0000313" key="12">
    <source>
        <dbReference type="Proteomes" id="UP000759131"/>
    </source>
</evidence>
<evidence type="ECO:0000256" key="10">
    <source>
        <dbReference type="SAM" id="MobiDB-lite"/>
    </source>
</evidence>
<keyword evidence="2 9" id="KW-0813">Transport</keyword>
<comment type="function">
    <text evidence="9">Has a role in transport between endoplasmic reticulum and Golgi.</text>
</comment>
<evidence type="ECO:0000256" key="9">
    <source>
        <dbReference type="RuleBase" id="RU368073"/>
    </source>
</evidence>
<dbReference type="OrthoDB" id="337750at2759"/>
<dbReference type="EMBL" id="CAJPIZ010000028">
    <property type="protein sequence ID" value="CAG2100107.1"/>
    <property type="molecule type" value="Genomic_DNA"/>
</dbReference>
<evidence type="ECO:0000256" key="7">
    <source>
        <dbReference type="ARBA" id="ARBA00023034"/>
    </source>
</evidence>
<keyword evidence="8 9" id="KW-0472">Membrane</keyword>
<evidence type="ECO:0000256" key="1">
    <source>
        <dbReference type="ARBA" id="ARBA00009727"/>
    </source>
</evidence>
<feature type="transmembrane region" description="Helical" evidence="9">
    <location>
        <begin position="283"/>
        <end position="301"/>
    </location>
</feature>
<dbReference type="AlphaFoldDB" id="A0A7R9PT43"/>
<dbReference type="Proteomes" id="UP000759131">
    <property type="component" value="Unassembled WGS sequence"/>
</dbReference>
<feature type="transmembrane region" description="Helical" evidence="9">
    <location>
        <begin position="225"/>
        <end position="247"/>
    </location>
</feature>
<evidence type="ECO:0000256" key="2">
    <source>
        <dbReference type="ARBA" id="ARBA00022448"/>
    </source>
</evidence>
<comment type="subcellular location">
    <subcellularLocation>
        <location evidence="9">Endoplasmic reticulum membrane</location>
        <topology evidence="9">Multi-pass membrane protein</topology>
    </subcellularLocation>
    <subcellularLocation>
        <location evidence="9">Golgi apparatus membrane</location>
        <topology evidence="9">Multi-pass membrane protein</topology>
    </subcellularLocation>
</comment>
<keyword evidence="6 9" id="KW-1133">Transmembrane helix</keyword>
<dbReference type="EMBL" id="OC854603">
    <property type="protein sequence ID" value="CAD7619677.1"/>
    <property type="molecule type" value="Genomic_DNA"/>
</dbReference>
<evidence type="ECO:0000256" key="4">
    <source>
        <dbReference type="ARBA" id="ARBA00022824"/>
    </source>
</evidence>
<evidence type="ECO:0000256" key="5">
    <source>
        <dbReference type="ARBA" id="ARBA00022927"/>
    </source>
</evidence>
<dbReference type="InterPro" id="IPR005578">
    <property type="entry name" value="Yif1_fam"/>
</dbReference>
<dbReference type="PANTHER" id="PTHR14083:SF0">
    <property type="entry name" value="YIP1D-INTERACTING FACTOR 1, ISOFORM C"/>
    <property type="match status" value="1"/>
</dbReference>
<evidence type="ECO:0000313" key="11">
    <source>
        <dbReference type="EMBL" id="CAD7619677.1"/>
    </source>
</evidence>
<dbReference type="GO" id="GO:0006888">
    <property type="term" value="P:endoplasmic reticulum to Golgi vesicle-mediated transport"/>
    <property type="evidence" value="ECO:0007669"/>
    <property type="project" value="UniProtKB-UniRule"/>
</dbReference>
<name>A0A7R9PT43_9ACAR</name>
<proteinExistence type="inferred from homology"/>
<dbReference type="GO" id="GO:0005793">
    <property type="term" value="C:endoplasmic reticulum-Golgi intermediate compartment"/>
    <property type="evidence" value="ECO:0007669"/>
    <property type="project" value="UniProtKB-UniRule"/>
</dbReference>
<keyword evidence="4 9" id="KW-0256">Endoplasmic reticulum</keyword>
<keyword evidence="7 9" id="KW-0333">Golgi apparatus</keyword>
<keyword evidence="3 9" id="KW-0812">Transmembrane</keyword>
<feature type="compositionally biased region" description="Low complexity" evidence="10">
    <location>
        <begin position="13"/>
        <end position="32"/>
    </location>
</feature>
<keyword evidence="12" id="KW-1185">Reference proteome</keyword>
<evidence type="ECO:0000256" key="6">
    <source>
        <dbReference type="ARBA" id="ARBA00022989"/>
    </source>
</evidence>
<organism evidence="11">
    <name type="scientific">Medioppia subpectinata</name>
    <dbReference type="NCBI Taxonomy" id="1979941"/>
    <lineage>
        <taxon>Eukaryota</taxon>
        <taxon>Metazoa</taxon>
        <taxon>Ecdysozoa</taxon>
        <taxon>Arthropoda</taxon>
        <taxon>Chelicerata</taxon>
        <taxon>Arachnida</taxon>
        <taxon>Acari</taxon>
        <taxon>Acariformes</taxon>
        <taxon>Sarcoptiformes</taxon>
        <taxon>Oribatida</taxon>
        <taxon>Brachypylina</taxon>
        <taxon>Oppioidea</taxon>
        <taxon>Oppiidae</taxon>
        <taxon>Medioppia</taxon>
    </lineage>
</organism>
<dbReference type="Pfam" id="PF03878">
    <property type="entry name" value="YIF1"/>
    <property type="match status" value="1"/>
</dbReference>
<feature type="compositionally biased region" description="Polar residues" evidence="10">
    <location>
        <begin position="41"/>
        <end position="57"/>
    </location>
</feature>
<dbReference type="GO" id="GO:0030134">
    <property type="term" value="C:COPII-coated ER to Golgi transport vesicle"/>
    <property type="evidence" value="ECO:0007669"/>
    <property type="project" value="TreeGrafter"/>
</dbReference>
<protein>
    <recommendedName>
        <fullName evidence="9">Protein YIF1</fullName>
    </recommendedName>
</protein>
<accession>A0A7R9PT43</accession>
<feature type="transmembrane region" description="Helical" evidence="9">
    <location>
        <begin position="254"/>
        <end position="277"/>
    </location>
</feature>
<evidence type="ECO:0000256" key="8">
    <source>
        <dbReference type="ARBA" id="ARBA00023136"/>
    </source>
</evidence>
<evidence type="ECO:0000256" key="3">
    <source>
        <dbReference type="ARBA" id="ARBA00022692"/>
    </source>
</evidence>